<organism evidence="2 3">
    <name type="scientific">Gallibacterium genomosp. 3</name>
    <dbReference type="NCBI Taxonomy" id="505345"/>
    <lineage>
        <taxon>Bacteria</taxon>
        <taxon>Pseudomonadati</taxon>
        <taxon>Pseudomonadota</taxon>
        <taxon>Gammaproteobacteria</taxon>
        <taxon>Pasteurellales</taxon>
        <taxon>Pasteurellaceae</taxon>
        <taxon>Gallibacterium</taxon>
    </lineage>
</organism>
<name>A0A1A7PQZ7_9PAST</name>
<feature type="coiled-coil region" evidence="1">
    <location>
        <begin position="7"/>
        <end position="37"/>
    </location>
</feature>
<gene>
    <name evidence="2" type="ORF">QV06_07840</name>
</gene>
<dbReference type="AlphaFoldDB" id="A0A1A7PQZ7"/>
<comment type="caution">
    <text evidence="2">The sequence shown here is derived from an EMBL/GenBank/DDBJ whole genome shotgun (WGS) entry which is preliminary data.</text>
</comment>
<accession>A0A1A7PQZ7</accession>
<dbReference type="RefSeq" id="WP_065237653.1">
    <property type="nucleotide sequence ID" value="NZ_JTJR01000032.1"/>
</dbReference>
<evidence type="ECO:0000256" key="1">
    <source>
        <dbReference type="SAM" id="Coils"/>
    </source>
</evidence>
<protein>
    <submittedName>
        <fullName evidence="2">Uncharacterized protein</fullName>
    </submittedName>
</protein>
<evidence type="ECO:0000313" key="2">
    <source>
        <dbReference type="EMBL" id="OBX04147.1"/>
    </source>
</evidence>
<keyword evidence="1" id="KW-0175">Coiled coil</keyword>
<reference evidence="2 3" key="1">
    <citation type="submission" date="2014-11" db="EMBL/GenBank/DDBJ databases">
        <title>Pan-genome of Gallibacterium spp.</title>
        <authorList>
            <person name="Kudirkiene E."/>
            <person name="Bojesen A.M."/>
        </authorList>
    </citation>
    <scope>NUCLEOTIDE SEQUENCE [LARGE SCALE GENOMIC DNA]</scope>
    <source>
        <strain evidence="2 3">59/S3/89</strain>
    </source>
</reference>
<dbReference type="Proteomes" id="UP000092626">
    <property type="component" value="Unassembled WGS sequence"/>
</dbReference>
<dbReference type="EMBL" id="JTJR01000032">
    <property type="protein sequence ID" value="OBX04147.1"/>
    <property type="molecule type" value="Genomic_DNA"/>
</dbReference>
<evidence type="ECO:0000313" key="3">
    <source>
        <dbReference type="Proteomes" id="UP000092626"/>
    </source>
</evidence>
<sequence length="111" mass="13042">MAQKLSKQELIERLLLLREKQEILTQQQNALTQEINEPTLSFMPKEPKSPSLITMTLIAKVLREYNDWLSCGEIAERVLELQGQWQFVDVGDVYYQATKRILLRLLKKRLV</sequence>
<proteinExistence type="predicted"/>